<reference evidence="5 6" key="1">
    <citation type="submission" date="2018-12" db="EMBL/GenBank/DDBJ databases">
        <title>The genome sequences of Variovorax guangxiensis DSM 27352.</title>
        <authorList>
            <person name="Gao J."/>
            <person name="Sun J."/>
        </authorList>
    </citation>
    <scope>NUCLEOTIDE SEQUENCE [LARGE SCALE GENOMIC DNA]</scope>
    <source>
        <strain evidence="5 6">DSM 27352</strain>
    </source>
</reference>
<dbReference type="AlphaFoldDB" id="A0A3S0ZS60"/>
<dbReference type="InterPro" id="IPR052705">
    <property type="entry name" value="Gliding_Motility_GTPase"/>
</dbReference>
<dbReference type="InterPro" id="IPR027417">
    <property type="entry name" value="P-loop_NTPase"/>
</dbReference>
<proteinExistence type="inferred from homology"/>
<dbReference type="OrthoDB" id="4319884at2"/>
<keyword evidence="2" id="KW-0547">Nucleotide-binding</keyword>
<evidence type="ECO:0000256" key="2">
    <source>
        <dbReference type="ARBA" id="ARBA00022741"/>
    </source>
</evidence>
<dbReference type="SUPFAM" id="SSF52540">
    <property type="entry name" value="P-loop containing nucleoside triphosphate hydrolases"/>
    <property type="match status" value="1"/>
</dbReference>
<dbReference type="GO" id="GO:0005525">
    <property type="term" value="F:GTP binding"/>
    <property type="evidence" value="ECO:0007669"/>
    <property type="project" value="UniProtKB-KW"/>
</dbReference>
<gene>
    <name evidence="5" type="ORF">EJP67_28045</name>
</gene>
<evidence type="ECO:0000313" key="6">
    <source>
        <dbReference type="Proteomes" id="UP000281118"/>
    </source>
</evidence>
<dbReference type="Pfam" id="PF03029">
    <property type="entry name" value="ATP_bind_1"/>
    <property type="match status" value="1"/>
</dbReference>
<dbReference type="Proteomes" id="UP000281118">
    <property type="component" value="Unassembled WGS sequence"/>
</dbReference>
<dbReference type="GO" id="GO:0016787">
    <property type="term" value="F:hydrolase activity"/>
    <property type="evidence" value="ECO:0007669"/>
    <property type="project" value="UniProtKB-KW"/>
</dbReference>
<organism evidence="5 6">
    <name type="scientific">Variovorax guangxiensis</name>
    <dbReference type="NCBI Taxonomy" id="1775474"/>
    <lineage>
        <taxon>Bacteria</taxon>
        <taxon>Pseudomonadati</taxon>
        <taxon>Pseudomonadota</taxon>
        <taxon>Betaproteobacteria</taxon>
        <taxon>Burkholderiales</taxon>
        <taxon>Comamonadaceae</taxon>
        <taxon>Variovorax</taxon>
    </lineage>
</organism>
<evidence type="ECO:0000256" key="4">
    <source>
        <dbReference type="ARBA" id="ARBA00023134"/>
    </source>
</evidence>
<keyword evidence="4" id="KW-0342">GTP-binding</keyword>
<comment type="similarity">
    <text evidence="1">Belongs to the GPN-loop GTPase family.</text>
</comment>
<accession>A0A3S0ZS60</accession>
<keyword evidence="3" id="KW-0378">Hydrolase</keyword>
<protein>
    <submittedName>
        <fullName evidence="5">GTP-binding protein</fullName>
    </submittedName>
</protein>
<dbReference type="InterPro" id="IPR004130">
    <property type="entry name" value="Gpn"/>
</dbReference>
<evidence type="ECO:0000256" key="1">
    <source>
        <dbReference type="ARBA" id="ARBA00005290"/>
    </source>
</evidence>
<dbReference type="Gene3D" id="3.40.50.300">
    <property type="entry name" value="P-loop containing nucleotide triphosphate hydrolases"/>
    <property type="match status" value="1"/>
</dbReference>
<name>A0A3S0ZS60_9BURK</name>
<dbReference type="RefSeq" id="WP_126025017.1">
    <property type="nucleotide sequence ID" value="NZ_RXFT01000016.1"/>
</dbReference>
<comment type="caution">
    <text evidence="5">The sequence shown here is derived from an EMBL/GenBank/DDBJ whole genome shotgun (WGS) entry which is preliminary data.</text>
</comment>
<dbReference type="EMBL" id="RXFT01000016">
    <property type="protein sequence ID" value="RUR70916.1"/>
    <property type="molecule type" value="Genomic_DNA"/>
</dbReference>
<evidence type="ECO:0000256" key="3">
    <source>
        <dbReference type="ARBA" id="ARBA00022801"/>
    </source>
</evidence>
<dbReference type="PANTHER" id="PTHR42708">
    <property type="entry name" value="ATP/GTP-BINDING PROTEIN-RELATED"/>
    <property type="match status" value="1"/>
</dbReference>
<dbReference type="PANTHER" id="PTHR42708:SF1">
    <property type="entry name" value="GLIDING MOTILITY PROTEIN MGLA"/>
    <property type="match status" value="1"/>
</dbReference>
<evidence type="ECO:0000313" key="5">
    <source>
        <dbReference type="EMBL" id="RUR70916.1"/>
    </source>
</evidence>
<sequence length="172" mass="18692">MEHKILFTGTMGAGKTTAIAAVSEIPPVRTEVRNNDASVAKATTTVGLDYGELTLDNGEKLRLYGTPGQMRFDFMWRILARGALGLVVLVDNSRPDPLADLEVYLDGFAELIEKTACVVAVGRMETHPEPGLEAYAQRMQDKGVLCPVLPANVTDPQQVVQLLDLLLIQLEA</sequence>